<accession>A0A550BXU0</accession>
<comment type="caution">
    <text evidence="2">The sequence shown here is derived from an EMBL/GenBank/DDBJ whole genome shotgun (WGS) entry which is preliminary data.</text>
</comment>
<sequence length="75" mass="8887">MNSKKDDQRYATALRKEMENPAFWRIYALLLLKERKERRDRLIKELEAAEEDVQSAGRMVSQVTLGEPHTEYGFE</sequence>
<keyword evidence="3" id="KW-1185">Reference proteome</keyword>
<evidence type="ECO:0000256" key="1">
    <source>
        <dbReference type="SAM" id="Coils"/>
    </source>
</evidence>
<organism evidence="2 3">
    <name type="scientific">Schizophyllum amplum</name>
    <dbReference type="NCBI Taxonomy" id="97359"/>
    <lineage>
        <taxon>Eukaryota</taxon>
        <taxon>Fungi</taxon>
        <taxon>Dikarya</taxon>
        <taxon>Basidiomycota</taxon>
        <taxon>Agaricomycotina</taxon>
        <taxon>Agaricomycetes</taxon>
        <taxon>Agaricomycetidae</taxon>
        <taxon>Agaricales</taxon>
        <taxon>Schizophyllaceae</taxon>
        <taxon>Schizophyllum</taxon>
    </lineage>
</organism>
<gene>
    <name evidence="2" type="ORF">BD626DRAFT_574669</name>
</gene>
<dbReference type="EMBL" id="VDMD01000049">
    <property type="protein sequence ID" value="TRM57357.1"/>
    <property type="molecule type" value="Genomic_DNA"/>
</dbReference>
<feature type="coiled-coil region" evidence="1">
    <location>
        <begin position="32"/>
        <end position="59"/>
    </location>
</feature>
<evidence type="ECO:0000313" key="3">
    <source>
        <dbReference type="Proteomes" id="UP000320762"/>
    </source>
</evidence>
<reference evidence="2 3" key="1">
    <citation type="journal article" date="2019" name="New Phytol.">
        <title>Comparative genomics reveals unique wood-decay strategies and fruiting body development in the Schizophyllaceae.</title>
        <authorList>
            <person name="Almasi E."/>
            <person name="Sahu N."/>
            <person name="Krizsan K."/>
            <person name="Balint B."/>
            <person name="Kovacs G.M."/>
            <person name="Kiss B."/>
            <person name="Cseklye J."/>
            <person name="Drula E."/>
            <person name="Henrissat B."/>
            <person name="Nagy I."/>
            <person name="Chovatia M."/>
            <person name="Adam C."/>
            <person name="LaButti K."/>
            <person name="Lipzen A."/>
            <person name="Riley R."/>
            <person name="Grigoriev I.V."/>
            <person name="Nagy L.G."/>
        </authorList>
    </citation>
    <scope>NUCLEOTIDE SEQUENCE [LARGE SCALE GENOMIC DNA]</scope>
    <source>
        <strain evidence="2 3">NL-1724</strain>
    </source>
</reference>
<dbReference type="Proteomes" id="UP000320762">
    <property type="component" value="Unassembled WGS sequence"/>
</dbReference>
<evidence type="ECO:0000313" key="2">
    <source>
        <dbReference type="EMBL" id="TRM57357.1"/>
    </source>
</evidence>
<keyword evidence="1" id="KW-0175">Coiled coil</keyword>
<name>A0A550BXU0_9AGAR</name>
<protein>
    <submittedName>
        <fullName evidence="2">Uncharacterized protein</fullName>
    </submittedName>
</protein>
<dbReference type="AlphaFoldDB" id="A0A550BXU0"/>
<proteinExistence type="predicted"/>